<name>I3TLZ3_TISMK</name>
<dbReference type="GO" id="GO:0004412">
    <property type="term" value="F:homoserine dehydrogenase activity"/>
    <property type="evidence" value="ECO:0007669"/>
    <property type="project" value="UniProtKB-EC"/>
</dbReference>
<dbReference type="PROSITE" id="PS51671">
    <property type="entry name" value="ACT"/>
    <property type="match status" value="1"/>
</dbReference>
<dbReference type="InterPro" id="IPR016204">
    <property type="entry name" value="HDH"/>
</dbReference>
<evidence type="ECO:0000256" key="9">
    <source>
        <dbReference type="ARBA" id="ARBA00023002"/>
    </source>
</evidence>
<comment type="pathway">
    <text evidence="1">Amino-acid biosynthesis; L-threonine biosynthesis; L-threonine from L-aspartate: step 3/5.</text>
</comment>
<dbReference type="eggNOG" id="COG0460">
    <property type="taxonomic scope" value="Bacteria"/>
</dbReference>
<dbReference type="InterPro" id="IPR001342">
    <property type="entry name" value="HDH_cat"/>
</dbReference>
<dbReference type="FunFam" id="3.30.360.10:FF:000005">
    <property type="entry name" value="Homoserine dehydrogenase"/>
    <property type="match status" value="1"/>
</dbReference>
<feature type="active site" description="Proton donor" evidence="11">
    <location>
        <position position="218"/>
    </location>
</feature>
<dbReference type="PIRSF" id="PIRSF000098">
    <property type="entry name" value="Homoser_dehydrog"/>
    <property type="match status" value="1"/>
</dbReference>
<dbReference type="GO" id="GO:0050661">
    <property type="term" value="F:NADP binding"/>
    <property type="evidence" value="ECO:0007669"/>
    <property type="project" value="InterPro"/>
</dbReference>
<dbReference type="UniPathway" id="UPA00051">
    <property type="reaction ID" value="UER00465"/>
</dbReference>
<dbReference type="InterPro" id="IPR005106">
    <property type="entry name" value="Asp/hSer_DH_NAD-bd"/>
</dbReference>
<dbReference type="HOGENOM" id="CLU_009116_1_0_5"/>
<dbReference type="Gene3D" id="3.30.360.10">
    <property type="entry name" value="Dihydrodipicolinate Reductase, domain 2"/>
    <property type="match status" value="1"/>
</dbReference>
<dbReference type="STRING" id="1110502.TMO_1943"/>
<evidence type="ECO:0000256" key="3">
    <source>
        <dbReference type="ARBA" id="ARBA00006753"/>
    </source>
</evidence>
<accession>I3TLZ3</accession>
<protein>
    <recommendedName>
        <fullName evidence="5">Homoserine dehydrogenase</fullName>
        <ecNumber evidence="4">1.1.1.3</ecNumber>
    </recommendedName>
</protein>
<dbReference type="SUPFAM" id="SSF55347">
    <property type="entry name" value="Glyceraldehyde-3-phosphate dehydrogenase-like, C-terminal domain"/>
    <property type="match status" value="1"/>
</dbReference>
<dbReference type="KEGG" id="tmo:TMO_1943"/>
<evidence type="ECO:0000256" key="11">
    <source>
        <dbReference type="PIRSR" id="PIRSR000098-1"/>
    </source>
</evidence>
<dbReference type="EMBL" id="CP003236">
    <property type="protein sequence ID" value="AFK53781.1"/>
    <property type="molecule type" value="Genomic_DNA"/>
</dbReference>
<comment type="similarity">
    <text evidence="3 13">Belongs to the homoserine dehydrogenase family.</text>
</comment>
<keyword evidence="6" id="KW-0028">Amino-acid biosynthesis</keyword>
<dbReference type="PATRIC" id="fig|1110502.3.peg.2002"/>
<evidence type="ECO:0000256" key="1">
    <source>
        <dbReference type="ARBA" id="ARBA00005056"/>
    </source>
</evidence>
<dbReference type="RefSeq" id="WP_014745459.1">
    <property type="nucleotide sequence ID" value="NC_017956.1"/>
</dbReference>
<dbReference type="Gene3D" id="3.40.50.720">
    <property type="entry name" value="NAD(P)-binding Rossmann-like Domain"/>
    <property type="match status" value="1"/>
</dbReference>
<dbReference type="NCBIfam" id="NF004976">
    <property type="entry name" value="PRK06349.1"/>
    <property type="match status" value="1"/>
</dbReference>
<dbReference type="Proteomes" id="UP000005258">
    <property type="component" value="Chromosome"/>
</dbReference>
<feature type="domain" description="ACT" evidence="14">
    <location>
        <begin position="362"/>
        <end position="437"/>
    </location>
</feature>
<keyword evidence="7" id="KW-0791">Threonine biosynthesis</keyword>
<sequence>MNASPLSAASGHAVPLRVGVAGLGTVGVGVIEILRNQAALIAARAGRPIEVTAVSARDRSRDRGVDLAGLGWEDDAVALARRDDVDVVVELIGGAEGTALDLARAAFSGGKSFVTANKAMIAAHGPELAAAAEESGLALAFEAAVAGGIPILKALREGLAGNAVGRVYGILNGTCNYILTEMRTTGRDFSDVLAQAQALGYAEADPTFDVDGIDTAHKLAILAALAFGGRPDIDAIHVEGIRHVTIDDIRFAEELGFRIKLLGVARMTGQGLEQRVHPCMVPLSAPIAHVEGVFNAVVAEGDAVGGTMFQGRGAGRGPTASAVVADLIDIARGHAGPAFSVPALALGAPAAAPIDAHVGAFYIRLMVLDQPGVLADVARAFATEQVSLESLIQRGRSEVEAVPVVLTTHATSEAALRRALDTIAALPAVIEPPRMIRIENSL</sequence>
<gene>
    <name evidence="15" type="ordered locus">TMO_1943</name>
</gene>
<feature type="binding site" evidence="12">
    <location>
        <position position="203"/>
    </location>
    <ligand>
        <name>L-homoserine</name>
        <dbReference type="ChEBI" id="CHEBI:57476"/>
    </ligand>
</feature>
<dbReference type="Pfam" id="PF00742">
    <property type="entry name" value="Homoserine_dh"/>
    <property type="match status" value="1"/>
</dbReference>
<dbReference type="PANTHER" id="PTHR43331">
    <property type="entry name" value="HOMOSERINE DEHYDROGENASE"/>
    <property type="match status" value="1"/>
</dbReference>
<keyword evidence="8 12" id="KW-0521">NADP</keyword>
<dbReference type="SUPFAM" id="SSF55021">
    <property type="entry name" value="ACT-like"/>
    <property type="match status" value="1"/>
</dbReference>
<dbReference type="GO" id="GO:0009086">
    <property type="term" value="P:methionine biosynthetic process"/>
    <property type="evidence" value="ECO:0007669"/>
    <property type="project" value="UniProtKB-KW"/>
</dbReference>
<dbReference type="Gene3D" id="3.30.70.260">
    <property type="match status" value="1"/>
</dbReference>
<evidence type="ECO:0000256" key="8">
    <source>
        <dbReference type="ARBA" id="ARBA00022857"/>
    </source>
</evidence>
<dbReference type="CDD" id="cd04881">
    <property type="entry name" value="ACT_HSDH-Hom"/>
    <property type="match status" value="1"/>
</dbReference>
<dbReference type="InterPro" id="IPR019811">
    <property type="entry name" value="HDH_CS"/>
</dbReference>
<evidence type="ECO:0000256" key="7">
    <source>
        <dbReference type="ARBA" id="ARBA00022697"/>
    </source>
</evidence>
<dbReference type="SUPFAM" id="SSF51735">
    <property type="entry name" value="NAD(P)-binding Rossmann-fold domains"/>
    <property type="match status" value="1"/>
</dbReference>
<evidence type="ECO:0000259" key="14">
    <source>
        <dbReference type="PROSITE" id="PS51671"/>
    </source>
</evidence>
<feature type="binding site" evidence="12">
    <location>
        <position position="118"/>
    </location>
    <ligand>
        <name>NADPH</name>
        <dbReference type="ChEBI" id="CHEBI:57783"/>
    </ligand>
</feature>
<keyword evidence="10" id="KW-0486">Methionine biosynthesis</keyword>
<evidence type="ECO:0000313" key="16">
    <source>
        <dbReference type="Proteomes" id="UP000005258"/>
    </source>
</evidence>
<comment type="pathway">
    <text evidence="2">Amino-acid biosynthesis; L-methionine biosynthesis via de novo pathway; L-homoserine from L-aspartate: step 3/3.</text>
</comment>
<proteinExistence type="inferred from homology"/>
<dbReference type="PANTHER" id="PTHR43331:SF1">
    <property type="entry name" value="HOMOSERINE DEHYDROGENASE"/>
    <property type="match status" value="1"/>
</dbReference>
<evidence type="ECO:0000256" key="10">
    <source>
        <dbReference type="ARBA" id="ARBA00023167"/>
    </source>
</evidence>
<dbReference type="InterPro" id="IPR002912">
    <property type="entry name" value="ACT_dom"/>
</dbReference>
<dbReference type="InterPro" id="IPR036291">
    <property type="entry name" value="NAD(P)-bd_dom_sf"/>
</dbReference>
<dbReference type="EC" id="1.1.1.3" evidence="4"/>
<dbReference type="GO" id="GO:0009088">
    <property type="term" value="P:threonine biosynthetic process"/>
    <property type="evidence" value="ECO:0007669"/>
    <property type="project" value="UniProtKB-UniPathway"/>
</dbReference>
<keyword evidence="16" id="KW-1185">Reference proteome</keyword>
<dbReference type="Pfam" id="PF03447">
    <property type="entry name" value="NAD_binding_3"/>
    <property type="match status" value="1"/>
</dbReference>
<reference evidence="15 16" key="1">
    <citation type="journal article" date="2012" name="J. Am. Chem. Soc.">
        <title>Bacterial biosynthesis and maturation of the didemnin anti-cancer agents.</title>
        <authorList>
            <person name="Xu Y."/>
            <person name="Kersten R.D."/>
            <person name="Nam S.J."/>
            <person name="Lu L."/>
            <person name="Al-Suwailem A.M."/>
            <person name="Zheng H."/>
            <person name="Fenical W."/>
            <person name="Dorrestein P.C."/>
            <person name="Moore B.S."/>
            <person name="Qian P.Y."/>
        </authorList>
    </citation>
    <scope>NUCLEOTIDE SEQUENCE [LARGE SCALE GENOMIC DNA]</scope>
    <source>
        <strain evidence="15 16">KA081020-065</strain>
    </source>
</reference>
<evidence type="ECO:0000256" key="2">
    <source>
        <dbReference type="ARBA" id="ARBA00005062"/>
    </source>
</evidence>
<dbReference type="AlphaFoldDB" id="I3TLZ3"/>
<evidence type="ECO:0000256" key="4">
    <source>
        <dbReference type="ARBA" id="ARBA00013213"/>
    </source>
</evidence>
<dbReference type="InterPro" id="IPR045865">
    <property type="entry name" value="ACT-like_dom_sf"/>
</dbReference>
<evidence type="ECO:0000313" key="15">
    <source>
        <dbReference type="EMBL" id="AFK53781.1"/>
    </source>
</evidence>
<dbReference type="Pfam" id="PF01842">
    <property type="entry name" value="ACT"/>
    <property type="match status" value="1"/>
</dbReference>
<evidence type="ECO:0000256" key="13">
    <source>
        <dbReference type="RuleBase" id="RU004171"/>
    </source>
</evidence>
<evidence type="ECO:0000256" key="5">
    <source>
        <dbReference type="ARBA" id="ARBA00013376"/>
    </source>
</evidence>
<evidence type="ECO:0000256" key="12">
    <source>
        <dbReference type="PIRSR" id="PIRSR000098-2"/>
    </source>
</evidence>
<keyword evidence="9" id="KW-0560">Oxidoreductase</keyword>
<evidence type="ECO:0000256" key="6">
    <source>
        <dbReference type="ARBA" id="ARBA00022605"/>
    </source>
</evidence>
<dbReference type="UniPathway" id="UPA00050">
    <property type="reaction ID" value="UER00063"/>
</dbReference>
<dbReference type="PROSITE" id="PS01042">
    <property type="entry name" value="HOMOSER_DHGENASE"/>
    <property type="match status" value="1"/>
</dbReference>
<organism evidence="15 16">
    <name type="scientific">Tistrella mobilis (strain KA081020-065)</name>
    <dbReference type="NCBI Taxonomy" id="1110502"/>
    <lineage>
        <taxon>Bacteria</taxon>
        <taxon>Pseudomonadati</taxon>
        <taxon>Pseudomonadota</taxon>
        <taxon>Alphaproteobacteria</taxon>
        <taxon>Geminicoccales</taxon>
        <taxon>Geminicoccaceae</taxon>
        <taxon>Tistrella</taxon>
    </lineage>
</organism>